<name>A0AA39WS11_9PEZI</name>
<evidence type="ECO:0000313" key="3">
    <source>
        <dbReference type="Proteomes" id="UP001175000"/>
    </source>
</evidence>
<dbReference type="AlphaFoldDB" id="A0AA39WS11"/>
<evidence type="ECO:0000313" key="2">
    <source>
        <dbReference type="EMBL" id="KAK0620530.1"/>
    </source>
</evidence>
<accession>A0AA39WS11</accession>
<proteinExistence type="predicted"/>
<feature type="region of interest" description="Disordered" evidence="1">
    <location>
        <begin position="695"/>
        <end position="750"/>
    </location>
</feature>
<protein>
    <submittedName>
        <fullName evidence="2">Uncharacterized protein</fullName>
    </submittedName>
</protein>
<dbReference type="EMBL" id="JAULSU010000004">
    <property type="protein sequence ID" value="KAK0620530.1"/>
    <property type="molecule type" value="Genomic_DNA"/>
</dbReference>
<feature type="region of interest" description="Disordered" evidence="1">
    <location>
        <begin position="225"/>
        <end position="266"/>
    </location>
</feature>
<dbReference type="PANTHER" id="PTHR40619">
    <property type="entry name" value="FUNGAL STAND N-TERMINAL GOODBYE DOMAIN-CONTAINING PROTEIN"/>
    <property type="match status" value="1"/>
</dbReference>
<feature type="region of interest" description="Disordered" evidence="1">
    <location>
        <begin position="404"/>
        <end position="425"/>
    </location>
</feature>
<organism evidence="2 3">
    <name type="scientific">Immersiella caudata</name>
    <dbReference type="NCBI Taxonomy" id="314043"/>
    <lineage>
        <taxon>Eukaryota</taxon>
        <taxon>Fungi</taxon>
        <taxon>Dikarya</taxon>
        <taxon>Ascomycota</taxon>
        <taxon>Pezizomycotina</taxon>
        <taxon>Sordariomycetes</taxon>
        <taxon>Sordariomycetidae</taxon>
        <taxon>Sordariales</taxon>
        <taxon>Lasiosphaeriaceae</taxon>
        <taxon>Immersiella</taxon>
    </lineage>
</organism>
<keyword evidence="3" id="KW-1185">Reference proteome</keyword>
<reference evidence="2" key="1">
    <citation type="submission" date="2023-06" db="EMBL/GenBank/DDBJ databases">
        <title>Genome-scale phylogeny and comparative genomics of the fungal order Sordariales.</title>
        <authorList>
            <consortium name="Lawrence Berkeley National Laboratory"/>
            <person name="Hensen N."/>
            <person name="Bonometti L."/>
            <person name="Westerberg I."/>
            <person name="Brannstrom I.O."/>
            <person name="Guillou S."/>
            <person name="Cros-Aarteil S."/>
            <person name="Calhoun S."/>
            <person name="Haridas S."/>
            <person name="Kuo A."/>
            <person name="Mondo S."/>
            <person name="Pangilinan J."/>
            <person name="Riley R."/>
            <person name="Labutti K."/>
            <person name="Andreopoulos B."/>
            <person name="Lipzen A."/>
            <person name="Chen C."/>
            <person name="Yanf M."/>
            <person name="Daum C."/>
            <person name="Ng V."/>
            <person name="Clum A."/>
            <person name="Steindorff A."/>
            <person name="Ohm R."/>
            <person name="Martin F."/>
            <person name="Silar P."/>
            <person name="Natvig D."/>
            <person name="Lalanne C."/>
            <person name="Gautier V."/>
            <person name="Ament-Velasquez S.L."/>
            <person name="Kruys A."/>
            <person name="Hutchinson M.I."/>
            <person name="Powell A.J."/>
            <person name="Barry K."/>
            <person name="Miller A.N."/>
            <person name="Grigoriev I.V."/>
            <person name="Debuchy R."/>
            <person name="Gladieux P."/>
            <person name="Thoren M.H."/>
            <person name="Johannesson H."/>
        </authorList>
    </citation>
    <scope>NUCLEOTIDE SEQUENCE</scope>
    <source>
        <strain evidence="2">CBS 606.72</strain>
    </source>
</reference>
<dbReference type="PANTHER" id="PTHR40619:SF3">
    <property type="entry name" value="FUNGAL STAND N-TERMINAL GOODBYE DOMAIN-CONTAINING PROTEIN"/>
    <property type="match status" value="1"/>
</dbReference>
<gene>
    <name evidence="2" type="ORF">B0T14DRAFT_233713</name>
</gene>
<comment type="caution">
    <text evidence="2">The sequence shown here is derived from an EMBL/GenBank/DDBJ whole genome shotgun (WGS) entry which is preliminary data.</text>
</comment>
<evidence type="ECO:0000256" key="1">
    <source>
        <dbReference type="SAM" id="MobiDB-lite"/>
    </source>
</evidence>
<feature type="compositionally biased region" description="Basic and acidic residues" evidence="1">
    <location>
        <begin position="232"/>
        <end position="266"/>
    </location>
</feature>
<sequence length="750" mass="83425">MSDSEAVTIVKQESNFAHIAIKFVGEEAPKTHKAFGGVQVVADPNAWQPRIPPPPFKRLALALQDYVPLEYGIAVGPETSKDDWNALFAKLDAAESAAHGEGKSPSAIFNRFVFENRESIDPWIELIPDEFGLGVIKSAVAILLNFSEWRGEERQRLFDSLIEIRDIIGTASWKTRSFYKDPEVSKHGSALHVSIVEAIDQILQSLPKKDEVEKKKRRISLPRLSVPWGKGKGKDAKKEKSTQHDKVENQDDEDKKRQEKQEKRKRVDLSEVLEPVKLAARDLDHAVDEFGRRLATDTNEQAKIVLNWVVTEADPGIKQIGNTVGQLKLTVDETGIKQDIILQEVKKINANLALPDTRSAANLAISEARNDANPALLEMVMERYMQTIDEKHAKFLKQVTRAIERARTPEPDGQPARSPARRRPPTLTPLQLFYLLTPSDGDVDLEATLAQVNADLDTAMRRRSQVDQFAQAQLQSVFDMPRFAAWVEPQKSDLVLVESATRSGEREAARISAATLFSAGFILSMAHLQPENVYLHFVCGLHDSRAPGTTDPWAGGPRGVLRCIAVQLLVALEARDGGVRLDFLTNRRINTRDLKRGDVEELAAVVRGLARQCDSNTTVYCAVDGVASLCRENHLADLAVLMRCFEDVVAQGRKPGRAPFKVLLTTSGRTPPALSRMIGVDHLVRFSARRELAPRQMTRRGLDARVSSRLATPSPAGRPRSARGRRSRESMAKRSRSVGDNQDSETDYGE</sequence>
<dbReference type="Proteomes" id="UP001175000">
    <property type="component" value="Unassembled WGS sequence"/>
</dbReference>